<dbReference type="CDD" id="cd07410">
    <property type="entry name" value="MPP_CpdB_N"/>
    <property type="match status" value="1"/>
</dbReference>
<name>A0A516KK78_9BACI</name>
<dbReference type="GO" id="GO:0016787">
    <property type="term" value="F:hydrolase activity"/>
    <property type="evidence" value="ECO:0007669"/>
    <property type="project" value="UniProtKB-KW"/>
</dbReference>
<dbReference type="AlphaFoldDB" id="A0A516KK78"/>
<dbReference type="PANTHER" id="PTHR11575">
    <property type="entry name" value="5'-NUCLEOTIDASE-RELATED"/>
    <property type="match status" value="1"/>
</dbReference>
<dbReference type="GO" id="GO:0009166">
    <property type="term" value="P:nucleotide catabolic process"/>
    <property type="evidence" value="ECO:0007669"/>
    <property type="project" value="InterPro"/>
</dbReference>
<dbReference type="GO" id="GO:0046872">
    <property type="term" value="F:metal ion binding"/>
    <property type="evidence" value="ECO:0007669"/>
    <property type="project" value="UniProtKB-KW"/>
</dbReference>
<dbReference type="SUPFAM" id="SSF56300">
    <property type="entry name" value="Metallo-dependent phosphatases"/>
    <property type="match status" value="1"/>
</dbReference>
<dbReference type="InterPro" id="IPR041827">
    <property type="entry name" value="CpdB_N"/>
</dbReference>
<dbReference type="RefSeq" id="WP_143896666.1">
    <property type="nucleotide sequence ID" value="NZ_CP041666.1"/>
</dbReference>
<evidence type="ECO:0000256" key="4">
    <source>
        <dbReference type="ARBA" id="ARBA00022741"/>
    </source>
</evidence>
<dbReference type="OrthoDB" id="9775118at2"/>
<evidence type="ECO:0000256" key="3">
    <source>
        <dbReference type="ARBA" id="ARBA00022729"/>
    </source>
</evidence>
<dbReference type="SUPFAM" id="SSF55816">
    <property type="entry name" value="5'-nucleotidase (syn. UDP-sugar hydrolase), C-terminal domain"/>
    <property type="match status" value="1"/>
</dbReference>
<keyword evidence="2" id="KW-0479">Metal-binding</keyword>
<reference evidence="8 9" key="1">
    <citation type="submission" date="2019-07" db="EMBL/GenBank/DDBJ databases">
        <authorList>
            <person name="Li J."/>
        </authorList>
    </citation>
    <scope>NUCLEOTIDE SEQUENCE [LARGE SCALE GENOMIC DNA]</scope>
    <source>
        <strain evidence="8 9">TKL69</strain>
    </source>
</reference>
<dbReference type="InterPro" id="IPR004843">
    <property type="entry name" value="Calcineurin-like_PHP"/>
</dbReference>
<dbReference type="InterPro" id="IPR006179">
    <property type="entry name" value="5_nucleotidase/apyrase"/>
</dbReference>
<dbReference type="InterPro" id="IPR029052">
    <property type="entry name" value="Metallo-depent_PP-like"/>
</dbReference>
<sequence length="519" mass="58537">MKKDIVILTTSDIHGYIYPTHYRDRSDQPIGLAKLTTYMKEQRNHHSVLLLDNGDLVQGSPLTYYHAKYHKDSKNPIIEVANALGYQAAVFGNHEFNYGTDYLKKVVEQSEFPWLSANVIDAQTEQPAFGTPYQVFDLDGIKVAVLGVTTHYVPNWEDPNHIQGLEFKDALETAKKWVSLIRAEENPDVMVVSYHGGFERDLETGEPTEPLTGENQGYQMCQEIEGLDILITGHQHRSLVGKVNGVSIIQPSNNGQKLGEIRITLEKMGNEYVLLDAISTLIEVDKLPADQEVLSMIGEFENQTQQWLDTPIGKVNGDLSIVDPLQTRMRDTPIIEFINKVQMDAAEVDISNTSLFSNDSPGFGNEVTMRDIVSNYVYPNTLKVIRITGQDIKDALEQSASYFKIVDGKIGVNPSFIDPKPQHYNYDMWEGIEYEIKVSNPIGERITKLLYQGKPLVLSNQYDVVMNNYRAGGAGNFDMYSGKPVVKEIPIDMTELIANYLLKRNTIQATCNYNWKVVL</sequence>
<evidence type="ECO:0000259" key="6">
    <source>
        <dbReference type="Pfam" id="PF00149"/>
    </source>
</evidence>
<evidence type="ECO:0000259" key="7">
    <source>
        <dbReference type="Pfam" id="PF02872"/>
    </source>
</evidence>
<keyword evidence="5" id="KW-0378">Hydrolase</keyword>
<dbReference type="PANTHER" id="PTHR11575:SF6">
    <property type="entry name" value="2',3'-CYCLIC-NUCLEOTIDE 2'-PHOSPHODIESTERASE_3'-NUCLEOTIDASE"/>
    <property type="match status" value="1"/>
</dbReference>
<evidence type="ECO:0000313" key="8">
    <source>
        <dbReference type="EMBL" id="QDP41786.1"/>
    </source>
</evidence>
<dbReference type="Pfam" id="PF00149">
    <property type="entry name" value="Metallophos"/>
    <property type="match status" value="1"/>
</dbReference>
<dbReference type="Gene3D" id="3.90.780.10">
    <property type="entry name" value="5'-Nucleotidase, C-terminal domain"/>
    <property type="match status" value="1"/>
</dbReference>
<dbReference type="Pfam" id="PF02872">
    <property type="entry name" value="5_nucleotid_C"/>
    <property type="match status" value="1"/>
</dbReference>
<dbReference type="Gene3D" id="3.60.21.10">
    <property type="match status" value="1"/>
</dbReference>
<dbReference type="KEGG" id="aqt:FN924_17370"/>
<proteinExistence type="inferred from homology"/>
<keyword evidence="3" id="KW-0732">Signal</keyword>
<comment type="similarity">
    <text evidence="1 5">Belongs to the 5'-nucleotidase family.</text>
</comment>
<evidence type="ECO:0000256" key="5">
    <source>
        <dbReference type="RuleBase" id="RU362119"/>
    </source>
</evidence>
<dbReference type="InterPro" id="IPR036907">
    <property type="entry name" value="5'-Nucleotdase_C_sf"/>
</dbReference>
<feature type="domain" description="5'-Nucleotidase C-terminal" evidence="7">
    <location>
        <begin position="327"/>
        <end position="480"/>
    </location>
</feature>
<dbReference type="GO" id="GO:0030288">
    <property type="term" value="C:outer membrane-bounded periplasmic space"/>
    <property type="evidence" value="ECO:0007669"/>
    <property type="project" value="TreeGrafter"/>
</dbReference>
<feature type="domain" description="Calcineurin-like phosphoesterase" evidence="6">
    <location>
        <begin position="7"/>
        <end position="237"/>
    </location>
</feature>
<dbReference type="EMBL" id="CP041666">
    <property type="protein sequence ID" value="QDP41786.1"/>
    <property type="molecule type" value="Genomic_DNA"/>
</dbReference>
<keyword evidence="4 5" id="KW-0547">Nucleotide-binding</keyword>
<keyword evidence="9" id="KW-1185">Reference proteome</keyword>
<evidence type="ECO:0000256" key="2">
    <source>
        <dbReference type="ARBA" id="ARBA00022723"/>
    </source>
</evidence>
<evidence type="ECO:0000256" key="1">
    <source>
        <dbReference type="ARBA" id="ARBA00006654"/>
    </source>
</evidence>
<accession>A0A516KK78</accession>
<dbReference type="PRINTS" id="PR01607">
    <property type="entry name" value="APYRASEFAMLY"/>
</dbReference>
<gene>
    <name evidence="8" type="ORF">FN924_17370</name>
</gene>
<dbReference type="GO" id="GO:0000166">
    <property type="term" value="F:nucleotide binding"/>
    <property type="evidence" value="ECO:0007669"/>
    <property type="project" value="UniProtKB-KW"/>
</dbReference>
<dbReference type="Proteomes" id="UP000315215">
    <property type="component" value="Chromosome"/>
</dbReference>
<dbReference type="InterPro" id="IPR008334">
    <property type="entry name" value="5'-Nucleotdase_C"/>
</dbReference>
<organism evidence="8 9">
    <name type="scientific">Radiobacillus deserti</name>
    <dbReference type="NCBI Taxonomy" id="2594883"/>
    <lineage>
        <taxon>Bacteria</taxon>
        <taxon>Bacillati</taxon>
        <taxon>Bacillota</taxon>
        <taxon>Bacilli</taxon>
        <taxon>Bacillales</taxon>
        <taxon>Bacillaceae</taxon>
        <taxon>Radiobacillus</taxon>
    </lineage>
</organism>
<protein>
    <submittedName>
        <fullName evidence="8">Bifunctional metallophosphatase/5'-nucleotidase</fullName>
    </submittedName>
</protein>
<evidence type="ECO:0000313" key="9">
    <source>
        <dbReference type="Proteomes" id="UP000315215"/>
    </source>
</evidence>